<dbReference type="PROSITE" id="PS00061">
    <property type="entry name" value="ADH_SHORT"/>
    <property type="match status" value="1"/>
</dbReference>
<dbReference type="FunFam" id="3.40.50.720:FF:000084">
    <property type="entry name" value="Short-chain dehydrogenase reductase"/>
    <property type="match status" value="1"/>
</dbReference>
<dbReference type="AlphaFoldDB" id="A0A6J6NXR0"/>
<evidence type="ECO:0000313" key="2">
    <source>
        <dbReference type="EMBL" id="CAB4691650.1"/>
    </source>
</evidence>
<dbReference type="InterPro" id="IPR020904">
    <property type="entry name" value="Sc_DH/Rdtase_CS"/>
</dbReference>
<protein>
    <submittedName>
        <fullName evidence="2">Unannotated protein</fullName>
    </submittedName>
</protein>
<dbReference type="GO" id="GO:0032787">
    <property type="term" value="P:monocarboxylic acid metabolic process"/>
    <property type="evidence" value="ECO:0007669"/>
    <property type="project" value="UniProtKB-ARBA"/>
</dbReference>
<dbReference type="Pfam" id="PF13561">
    <property type="entry name" value="adh_short_C2"/>
    <property type="match status" value="1"/>
</dbReference>
<proteinExistence type="inferred from homology"/>
<dbReference type="Gene3D" id="3.40.50.720">
    <property type="entry name" value="NAD(P)-binding Rossmann-like Domain"/>
    <property type="match status" value="1"/>
</dbReference>
<sequence>MSQRVLITAAAAGIGRVIADAFAASGATVHLCDIDEQAISLCRAESPSLRATQVDLADPAMVDQWIDMAIADMGGVDVLINNAGTKGPTAMVEDISINEWHACLAASLDSHFLCARRVAPLMKAQGHGSIINMSSMAGVFGYGMRTPYAAAKWAVIGLTKSLAIELGPSGVRCNAICPGSVRGERMDGVIAAEAELRGVPASVVENEYVSGQSLKRFVEASDVAAMCLFLASPASAMISGQAIGVDGNTETYHL</sequence>
<name>A0A6J6NXR0_9ZZZZ</name>
<dbReference type="SUPFAM" id="SSF51735">
    <property type="entry name" value="NAD(P)-binding Rossmann-fold domains"/>
    <property type="match status" value="1"/>
</dbReference>
<organism evidence="2">
    <name type="scientific">freshwater metagenome</name>
    <dbReference type="NCBI Taxonomy" id="449393"/>
    <lineage>
        <taxon>unclassified sequences</taxon>
        <taxon>metagenomes</taxon>
        <taxon>ecological metagenomes</taxon>
    </lineage>
</organism>
<accession>A0A6J6NXR0</accession>
<dbReference type="PRINTS" id="PR00081">
    <property type="entry name" value="GDHRDH"/>
</dbReference>
<dbReference type="PANTHER" id="PTHR42879:SF2">
    <property type="entry name" value="3-OXOACYL-[ACYL-CARRIER-PROTEIN] REDUCTASE FABG"/>
    <property type="match status" value="1"/>
</dbReference>
<dbReference type="EMBL" id="CAEZXM010000128">
    <property type="protein sequence ID" value="CAB4691650.1"/>
    <property type="molecule type" value="Genomic_DNA"/>
</dbReference>
<gene>
    <name evidence="2" type="ORF">UFOPK2366_00794</name>
</gene>
<dbReference type="InterPro" id="IPR002347">
    <property type="entry name" value="SDR_fam"/>
</dbReference>
<dbReference type="NCBIfam" id="NF009466">
    <property type="entry name" value="PRK12826.1-2"/>
    <property type="match status" value="1"/>
</dbReference>
<dbReference type="InterPro" id="IPR050259">
    <property type="entry name" value="SDR"/>
</dbReference>
<dbReference type="CDD" id="cd05233">
    <property type="entry name" value="SDR_c"/>
    <property type="match status" value="1"/>
</dbReference>
<dbReference type="InterPro" id="IPR036291">
    <property type="entry name" value="NAD(P)-bd_dom_sf"/>
</dbReference>
<comment type="similarity">
    <text evidence="1">Belongs to the short-chain dehydrogenases/reductases (SDR) family.</text>
</comment>
<evidence type="ECO:0000256" key="1">
    <source>
        <dbReference type="ARBA" id="ARBA00006484"/>
    </source>
</evidence>
<dbReference type="PANTHER" id="PTHR42879">
    <property type="entry name" value="3-OXOACYL-(ACYL-CARRIER-PROTEIN) REDUCTASE"/>
    <property type="match status" value="1"/>
</dbReference>
<reference evidence="2" key="1">
    <citation type="submission" date="2020-05" db="EMBL/GenBank/DDBJ databases">
        <authorList>
            <person name="Chiriac C."/>
            <person name="Salcher M."/>
            <person name="Ghai R."/>
            <person name="Kavagutti S V."/>
        </authorList>
    </citation>
    <scope>NUCLEOTIDE SEQUENCE</scope>
</reference>
<dbReference type="PRINTS" id="PR00080">
    <property type="entry name" value="SDRFAMILY"/>
</dbReference>